<evidence type="ECO:0000313" key="9">
    <source>
        <dbReference type="Proteomes" id="UP000179227"/>
    </source>
</evidence>
<name>A0A1F5HXC4_9BACT</name>
<dbReference type="Gene3D" id="3.30.70.100">
    <property type="match status" value="1"/>
</dbReference>
<evidence type="ECO:0000256" key="5">
    <source>
        <dbReference type="RuleBase" id="RU000553"/>
    </source>
</evidence>
<comment type="catalytic activity">
    <reaction evidence="3 4 5">
        <text>an acyl phosphate + H2O = a carboxylate + phosphate + H(+)</text>
        <dbReference type="Rhea" id="RHEA:14965"/>
        <dbReference type="ChEBI" id="CHEBI:15377"/>
        <dbReference type="ChEBI" id="CHEBI:15378"/>
        <dbReference type="ChEBI" id="CHEBI:29067"/>
        <dbReference type="ChEBI" id="CHEBI:43474"/>
        <dbReference type="ChEBI" id="CHEBI:59918"/>
        <dbReference type="EC" id="3.6.1.7"/>
    </reaction>
</comment>
<dbReference type="SUPFAM" id="SSF54975">
    <property type="entry name" value="Acylphosphatase/BLUF domain-like"/>
    <property type="match status" value="1"/>
</dbReference>
<feature type="active site" evidence="4">
    <location>
        <position position="19"/>
    </location>
</feature>
<comment type="similarity">
    <text evidence="1 6">Belongs to the acylphosphatase family.</text>
</comment>
<dbReference type="STRING" id="1797729.A3A60_04520"/>
<dbReference type="PRINTS" id="PR00112">
    <property type="entry name" value="ACYLPHPHTASE"/>
</dbReference>
<dbReference type="PANTHER" id="PTHR47268">
    <property type="entry name" value="ACYLPHOSPHATASE"/>
    <property type="match status" value="1"/>
</dbReference>
<dbReference type="EC" id="3.6.1.7" evidence="2 4"/>
<comment type="caution">
    <text evidence="8">The sequence shown here is derived from an EMBL/GenBank/DDBJ whole genome shotgun (WGS) entry which is preliminary data.</text>
</comment>
<dbReference type="NCBIfam" id="NF011003">
    <property type="entry name" value="PRK14429.1"/>
    <property type="match status" value="1"/>
</dbReference>
<dbReference type="PROSITE" id="PS00151">
    <property type="entry name" value="ACYLPHOSPHATASE_2"/>
    <property type="match status" value="1"/>
</dbReference>
<sequence>MNARIHLKITGQVQGVFFRRSAKIEADKLGIVGWVKNSDDGSVEVMTQGEKKSMDKFIKWCNKGPPFAKIEKVDVHWEKELHDFEDFSIHD</sequence>
<dbReference type="InterPro" id="IPR036046">
    <property type="entry name" value="Acylphosphatase-like_dom_sf"/>
</dbReference>
<dbReference type="AlphaFoldDB" id="A0A1F5HXC4"/>
<dbReference type="InterPro" id="IPR017968">
    <property type="entry name" value="Acylphosphatase_CS"/>
</dbReference>
<dbReference type="PROSITE" id="PS00150">
    <property type="entry name" value="ACYLPHOSPHATASE_1"/>
    <property type="match status" value="1"/>
</dbReference>
<proteinExistence type="inferred from homology"/>
<dbReference type="Pfam" id="PF00708">
    <property type="entry name" value="Acylphosphatase"/>
    <property type="match status" value="1"/>
</dbReference>
<evidence type="ECO:0000256" key="6">
    <source>
        <dbReference type="RuleBase" id="RU004168"/>
    </source>
</evidence>
<evidence type="ECO:0000313" key="8">
    <source>
        <dbReference type="EMBL" id="OGE08720.1"/>
    </source>
</evidence>
<dbReference type="PANTHER" id="PTHR47268:SF4">
    <property type="entry name" value="ACYLPHOSPHATASE"/>
    <property type="match status" value="1"/>
</dbReference>
<gene>
    <name evidence="8" type="ORF">A3A60_04520</name>
</gene>
<organism evidence="8 9">
    <name type="scientific">Candidatus Curtissbacteria bacterium RIFCSPLOWO2_01_FULL_42_26</name>
    <dbReference type="NCBI Taxonomy" id="1797729"/>
    <lineage>
        <taxon>Bacteria</taxon>
        <taxon>Candidatus Curtissiibacteriota</taxon>
    </lineage>
</organism>
<dbReference type="EMBL" id="MFBS01000033">
    <property type="protein sequence ID" value="OGE08720.1"/>
    <property type="molecule type" value="Genomic_DNA"/>
</dbReference>
<evidence type="ECO:0000256" key="1">
    <source>
        <dbReference type="ARBA" id="ARBA00005614"/>
    </source>
</evidence>
<evidence type="ECO:0000256" key="3">
    <source>
        <dbReference type="ARBA" id="ARBA00047645"/>
    </source>
</evidence>
<dbReference type="InterPro" id="IPR020456">
    <property type="entry name" value="Acylphosphatase"/>
</dbReference>
<dbReference type="PROSITE" id="PS51160">
    <property type="entry name" value="ACYLPHOSPHATASE_3"/>
    <property type="match status" value="1"/>
</dbReference>
<dbReference type="InterPro" id="IPR001792">
    <property type="entry name" value="Acylphosphatase-like_dom"/>
</dbReference>
<protein>
    <recommendedName>
        <fullName evidence="2 4">Acylphosphatase</fullName>
        <ecNumber evidence="2 4">3.6.1.7</ecNumber>
    </recommendedName>
</protein>
<evidence type="ECO:0000256" key="2">
    <source>
        <dbReference type="ARBA" id="ARBA00012150"/>
    </source>
</evidence>
<evidence type="ECO:0000256" key="4">
    <source>
        <dbReference type="PROSITE-ProRule" id="PRU00520"/>
    </source>
</evidence>
<dbReference type="GO" id="GO:0003998">
    <property type="term" value="F:acylphosphatase activity"/>
    <property type="evidence" value="ECO:0007669"/>
    <property type="project" value="UniProtKB-EC"/>
</dbReference>
<feature type="active site" evidence="4">
    <location>
        <position position="37"/>
    </location>
</feature>
<accession>A0A1F5HXC4</accession>
<dbReference type="Proteomes" id="UP000179227">
    <property type="component" value="Unassembled WGS sequence"/>
</dbReference>
<reference evidence="8 9" key="1">
    <citation type="journal article" date="2016" name="Nat. Commun.">
        <title>Thousands of microbial genomes shed light on interconnected biogeochemical processes in an aquifer system.</title>
        <authorList>
            <person name="Anantharaman K."/>
            <person name="Brown C.T."/>
            <person name="Hug L.A."/>
            <person name="Sharon I."/>
            <person name="Castelle C.J."/>
            <person name="Probst A.J."/>
            <person name="Thomas B.C."/>
            <person name="Singh A."/>
            <person name="Wilkins M.J."/>
            <person name="Karaoz U."/>
            <person name="Brodie E.L."/>
            <person name="Williams K.H."/>
            <person name="Hubbard S.S."/>
            <person name="Banfield J.F."/>
        </authorList>
    </citation>
    <scope>NUCLEOTIDE SEQUENCE [LARGE SCALE GENOMIC DNA]</scope>
</reference>
<evidence type="ECO:0000259" key="7">
    <source>
        <dbReference type="PROSITE" id="PS51160"/>
    </source>
</evidence>
<keyword evidence="4 5" id="KW-0378">Hydrolase</keyword>
<feature type="domain" description="Acylphosphatase-like" evidence="7">
    <location>
        <begin position="4"/>
        <end position="91"/>
    </location>
</feature>